<feature type="compositionally biased region" description="Basic and acidic residues" evidence="1">
    <location>
        <begin position="51"/>
        <end position="61"/>
    </location>
</feature>
<evidence type="ECO:0000313" key="2">
    <source>
        <dbReference type="EMBL" id="CAF1031452.1"/>
    </source>
</evidence>
<protein>
    <submittedName>
        <fullName evidence="3">Uncharacterized protein</fullName>
    </submittedName>
</protein>
<proteinExistence type="predicted"/>
<evidence type="ECO:0000313" key="4">
    <source>
        <dbReference type="EMBL" id="CAF3799686.1"/>
    </source>
</evidence>
<dbReference type="EMBL" id="CAJNOK010007327">
    <property type="protein sequence ID" value="CAF1031452.1"/>
    <property type="molecule type" value="Genomic_DNA"/>
</dbReference>
<feature type="compositionally biased region" description="Basic and acidic residues" evidence="1">
    <location>
        <begin position="1"/>
        <end position="11"/>
    </location>
</feature>
<evidence type="ECO:0000313" key="5">
    <source>
        <dbReference type="EMBL" id="CAF3944510.1"/>
    </source>
</evidence>
<feature type="compositionally biased region" description="Acidic residues" evidence="1">
    <location>
        <begin position="62"/>
        <end position="79"/>
    </location>
</feature>
<dbReference type="OrthoDB" id="10143492at2759"/>
<feature type="region of interest" description="Disordered" evidence="1">
    <location>
        <begin position="1"/>
        <end position="79"/>
    </location>
</feature>
<dbReference type="Proteomes" id="UP000663829">
    <property type="component" value="Unassembled WGS sequence"/>
</dbReference>
<evidence type="ECO:0000256" key="1">
    <source>
        <dbReference type="SAM" id="MobiDB-lite"/>
    </source>
</evidence>
<dbReference type="EMBL" id="CAJOBA010007338">
    <property type="protein sequence ID" value="CAF3799686.1"/>
    <property type="molecule type" value="Genomic_DNA"/>
</dbReference>
<dbReference type="Proteomes" id="UP000682733">
    <property type="component" value="Unassembled WGS sequence"/>
</dbReference>
<keyword evidence="6" id="KW-1185">Reference proteome</keyword>
<accession>A0A814UWI8</accession>
<evidence type="ECO:0000313" key="3">
    <source>
        <dbReference type="EMBL" id="CAF1180231.1"/>
    </source>
</evidence>
<dbReference type="Proteomes" id="UP000677228">
    <property type="component" value="Unassembled WGS sequence"/>
</dbReference>
<dbReference type="AlphaFoldDB" id="A0A814UWI8"/>
<dbReference type="EMBL" id="CAJNOQ010007828">
    <property type="protein sequence ID" value="CAF1180231.1"/>
    <property type="molecule type" value="Genomic_DNA"/>
</dbReference>
<reference evidence="3" key="1">
    <citation type="submission" date="2021-02" db="EMBL/GenBank/DDBJ databases">
        <authorList>
            <person name="Nowell W R."/>
        </authorList>
    </citation>
    <scope>NUCLEOTIDE SEQUENCE</scope>
</reference>
<organism evidence="3 6">
    <name type="scientific">Didymodactylos carnosus</name>
    <dbReference type="NCBI Taxonomy" id="1234261"/>
    <lineage>
        <taxon>Eukaryota</taxon>
        <taxon>Metazoa</taxon>
        <taxon>Spiralia</taxon>
        <taxon>Gnathifera</taxon>
        <taxon>Rotifera</taxon>
        <taxon>Eurotatoria</taxon>
        <taxon>Bdelloidea</taxon>
        <taxon>Philodinida</taxon>
        <taxon>Philodinidae</taxon>
        <taxon>Didymodactylos</taxon>
    </lineage>
</organism>
<gene>
    <name evidence="3" type="ORF">GPM918_LOCUS22662</name>
    <name evidence="2" type="ORF">OVA965_LOCUS16010</name>
    <name evidence="5" type="ORF">SRO942_LOCUS22660</name>
    <name evidence="4" type="ORF">TMI583_LOCUS16019</name>
</gene>
<evidence type="ECO:0000313" key="6">
    <source>
        <dbReference type="Proteomes" id="UP000663829"/>
    </source>
</evidence>
<dbReference type="Proteomes" id="UP000681722">
    <property type="component" value="Unassembled WGS sequence"/>
</dbReference>
<sequence length="79" mass="8771">MDVDYDKDNYSHGHGGFRPGAGRKRKEVTTSIQALVNDDPVLKGSINNLKNADKYEKAGKQEDDEDDDDINMDVLDGTD</sequence>
<name>A0A814UWI8_9BILA</name>
<comment type="caution">
    <text evidence="3">The sequence shown here is derived from an EMBL/GenBank/DDBJ whole genome shotgun (WGS) entry which is preliminary data.</text>
</comment>
<dbReference type="EMBL" id="CAJOBC010007828">
    <property type="protein sequence ID" value="CAF3944510.1"/>
    <property type="molecule type" value="Genomic_DNA"/>
</dbReference>